<dbReference type="PANTHER" id="PTHR48107:SF16">
    <property type="entry name" value="NADPH-DEPENDENT ALDEHYDE REDUCTASE 1, CHLOROPLASTIC"/>
    <property type="match status" value="1"/>
</dbReference>
<evidence type="ECO:0000256" key="2">
    <source>
        <dbReference type="ARBA" id="ARBA00023002"/>
    </source>
</evidence>
<dbReference type="InterPro" id="IPR036291">
    <property type="entry name" value="NAD(P)-bd_dom_sf"/>
</dbReference>
<comment type="caution">
    <text evidence="3">The sequence shown here is derived from an EMBL/GenBank/DDBJ whole genome shotgun (WGS) entry which is preliminary data.</text>
</comment>
<dbReference type="SUPFAM" id="SSF51735">
    <property type="entry name" value="NAD(P)-binding Rossmann-fold domains"/>
    <property type="match status" value="1"/>
</dbReference>
<dbReference type="PRINTS" id="PR00080">
    <property type="entry name" value="SDRFAMILY"/>
</dbReference>
<reference evidence="6" key="2">
    <citation type="submission" date="2020-04" db="EMBL/GenBank/DDBJ databases">
        <title>Genome analysis and biological profiling of marine Cellulosimicrobium funkei MOSEL-ME6.</title>
        <authorList>
            <person name="Tanveer F."/>
            <person name="Xie Y."/>
            <person name="Shinwari Z.K."/>
        </authorList>
    </citation>
    <scope>NUCLEOTIDE SEQUENCE [LARGE SCALE GENOMIC DNA]</scope>
    <source>
        <strain evidence="6">MOSEL-ME25</strain>
    </source>
</reference>
<evidence type="ECO:0000313" key="6">
    <source>
        <dbReference type="Proteomes" id="UP000527860"/>
    </source>
</evidence>
<name>A0A0C2E7J8_9STAP</name>
<dbReference type="Pfam" id="PF13561">
    <property type="entry name" value="adh_short_C2"/>
    <property type="match status" value="1"/>
</dbReference>
<dbReference type="InterPro" id="IPR002347">
    <property type="entry name" value="SDR_fam"/>
</dbReference>
<accession>A0A0C2E7J8</accession>
<dbReference type="GO" id="GO:0016614">
    <property type="term" value="F:oxidoreductase activity, acting on CH-OH group of donors"/>
    <property type="evidence" value="ECO:0007669"/>
    <property type="project" value="UniProtKB-ARBA"/>
</dbReference>
<evidence type="ECO:0000256" key="1">
    <source>
        <dbReference type="ARBA" id="ARBA00006484"/>
    </source>
</evidence>
<dbReference type="PRINTS" id="PR00081">
    <property type="entry name" value="GDHRDH"/>
</dbReference>
<dbReference type="AlphaFoldDB" id="A0A0C2E7J8"/>
<dbReference type="Proteomes" id="UP000031546">
    <property type="component" value="Unassembled WGS sequence"/>
</dbReference>
<reference evidence="4" key="3">
    <citation type="submission" date="2020-04" db="EMBL/GenBank/DDBJ databases">
        <authorList>
            <person name="Tanveer F."/>
            <person name="Xie Y."/>
            <person name="Shinwari Z.K."/>
        </authorList>
    </citation>
    <scope>NUCLEOTIDE SEQUENCE</scope>
    <source>
        <strain evidence="4">MOSEL-ME25</strain>
    </source>
</reference>
<keyword evidence="2" id="KW-0560">Oxidoreductase</keyword>
<dbReference type="Proteomes" id="UP000527860">
    <property type="component" value="Unassembled WGS sequence"/>
</dbReference>
<comment type="similarity">
    <text evidence="1">Belongs to the short-chain dehydrogenases/reductases (SDR) family.</text>
</comment>
<evidence type="ECO:0000313" key="4">
    <source>
        <dbReference type="EMBL" id="MDB0580007.1"/>
    </source>
</evidence>
<gene>
    <name evidence="4" type="ORF">F7P68_0005660</name>
    <name evidence="3" type="ORF">SN16_04325</name>
</gene>
<reference evidence="4 6" key="4">
    <citation type="submission" date="2022-12" db="EMBL/GenBank/DDBJ databases">
        <title>Genome analysis and biological profiling of marine Salinicoccus roseus MOSEL-ME25.</title>
        <authorList>
            <person name="Mirza F.T."/>
            <person name="Xie Y."/>
            <person name="Shinwari Z.K."/>
        </authorList>
    </citation>
    <scope>NUCLEOTIDE SEQUENCE [LARGE SCALE GENOMIC DNA]</scope>
    <source>
        <strain evidence="4 6">MOSEL-ME25</strain>
    </source>
</reference>
<dbReference type="PANTHER" id="PTHR48107">
    <property type="entry name" value="NADPH-DEPENDENT ALDEHYDE REDUCTASE-LIKE PROTEIN, CHLOROPLASTIC-RELATED"/>
    <property type="match status" value="1"/>
</dbReference>
<proteinExistence type="inferred from homology"/>
<dbReference type="Gene3D" id="3.40.50.720">
    <property type="entry name" value="NAD(P)-binding Rossmann-like Domain"/>
    <property type="match status" value="1"/>
</dbReference>
<evidence type="ECO:0000313" key="5">
    <source>
        <dbReference type="Proteomes" id="UP000031546"/>
    </source>
</evidence>
<dbReference type="EMBL" id="JABEVU030000001">
    <property type="protein sequence ID" value="MDB0580007.1"/>
    <property type="molecule type" value="Genomic_DNA"/>
</dbReference>
<dbReference type="OrthoDB" id="9803333at2"/>
<reference evidence="3 5" key="1">
    <citation type="submission" date="2015-01" db="EMBL/GenBank/DDBJ databases">
        <title>Genome sequences of high lactate-tolerant strain Salinicoccus roseus W12 with industrial interest.</title>
        <authorList>
            <person name="Wang H."/>
            <person name="Yu B."/>
        </authorList>
    </citation>
    <scope>NUCLEOTIDE SEQUENCE [LARGE SCALE GENOMIC DNA]</scope>
    <source>
        <strain evidence="3 5">W12</strain>
    </source>
</reference>
<evidence type="ECO:0000313" key="3">
    <source>
        <dbReference type="EMBL" id="KIH71272.1"/>
    </source>
</evidence>
<keyword evidence="6" id="KW-1185">Reference proteome</keyword>
<dbReference type="STRING" id="45670.SN16_04325"/>
<dbReference type="EMBL" id="JXII01000003">
    <property type="protein sequence ID" value="KIH71272.1"/>
    <property type="molecule type" value="Genomic_DNA"/>
</dbReference>
<protein>
    <submittedName>
        <fullName evidence="3 4">Oxidoreductase</fullName>
    </submittedName>
</protein>
<sequence>MTVEDLNNPKHKYFEDKFSRQEQEYPGVQNEMTPVPDCGEESYKGSDKLTGRKALVTGGDSGIGRAAAIAYAKEGADVAISYLPDEESDAQEVKEVIEAAGRKAVLLPGDLRDESFARQLVHDAAKQLGGLDTLVMNAGMQQYINDIKGLETKQLQDTFTINVFSNVWMLQEALDHLPEGGSVIITTSVQAFSPASILADYAMTKSAQVSFIVSMAQELGEKGIRVNGVAPGPVWTALQISGGQPPENIPEFGQNTPLQRAGQPVELSDTYVLLASDSGSYITGQVFGVTGGMPINM</sequence>
<dbReference type="FunFam" id="3.40.50.720:FF:000097">
    <property type="entry name" value="SDR family oxidoreductase"/>
    <property type="match status" value="1"/>
</dbReference>
<organism evidence="3 5">
    <name type="scientific">Salinicoccus roseus</name>
    <dbReference type="NCBI Taxonomy" id="45670"/>
    <lineage>
        <taxon>Bacteria</taxon>
        <taxon>Bacillati</taxon>
        <taxon>Bacillota</taxon>
        <taxon>Bacilli</taxon>
        <taxon>Bacillales</taxon>
        <taxon>Staphylococcaceae</taxon>
        <taxon>Salinicoccus</taxon>
    </lineage>
</organism>